<dbReference type="AlphaFoldDB" id="A0A3B0W7D7"/>
<feature type="non-terminal residue" evidence="1">
    <location>
        <position position="1"/>
    </location>
</feature>
<organism evidence="1">
    <name type="scientific">hydrothermal vent metagenome</name>
    <dbReference type="NCBI Taxonomy" id="652676"/>
    <lineage>
        <taxon>unclassified sequences</taxon>
        <taxon>metagenomes</taxon>
        <taxon>ecological metagenomes</taxon>
    </lineage>
</organism>
<reference evidence="1" key="1">
    <citation type="submission" date="2018-06" db="EMBL/GenBank/DDBJ databases">
        <authorList>
            <person name="Zhirakovskaya E."/>
        </authorList>
    </citation>
    <scope>NUCLEOTIDE SEQUENCE</scope>
</reference>
<sequence length="53" mass="6002">DQPTTCGICAARTEFEDITDEIQLHQCLSPDCGYQFLAEKDEEIRDGTNEKHS</sequence>
<name>A0A3B0W7D7_9ZZZZ</name>
<accession>A0A3B0W7D7</accession>
<gene>
    <name evidence="1" type="ORF">MNBD_GAMMA05-94</name>
</gene>
<evidence type="ECO:0008006" key="2">
    <source>
        <dbReference type="Google" id="ProtNLM"/>
    </source>
</evidence>
<proteinExistence type="predicted"/>
<protein>
    <recommendedName>
        <fullName evidence="2">Zinc finger Ogr/Delta-type domain-containing protein</fullName>
    </recommendedName>
</protein>
<dbReference type="EMBL" id="UOFE01000022">
    <property type="protein sequence ID" value="VAW51808.1"/>
    <property type="molecule type" value="Genomic_DNA"/>
</dbReference>
<evidence type="ECO:0000313" key="1">
    <source>
        <dbReference type="EMBL" id="VAW51808.1"/>
    </source>
</evidence>